<dbReference type="Proteomes" id="UP001151516">
    <property type="component" value="Unassembled WGS sequence"/>
</dbReference>
<dbReference type="OrthoDB" id="5581301at2759"/>
<dbReference type="AlphaFoldDB" id="A0A9W8GJ32"/>
<reference evidence="2" key="1">
    <citation type="submission" date="2022-07" db="EMBL/GenBank/DDBJ databases">
        <title>Phylogenomic reconstructions and comparative analyses of Kickxellomycotina fungi.</title>
        <authorList>
            <person name="Reynolds N.K."/>
            <person name="Stajich J.E."/>
            <person name="Barry K."/>
            <person name="Grigoriev I.V."/>
            <person name="Crous P."/>
            <person name="Smith M.E."/>
        </authorList>
    </citation>
    <scope>NUCLEOTIDE SEQUENCE</scope>
    <source>
        <strain evidence="2">CBS 109367</strain>
    </source>
</reference>
<evidence type="ECO:0000256" key="1">
    <source>
        <dbReference type="SAM" id="MobiDB-lite"/>
    </source>
</evidence>
<feature type="region of interest" description="Disordered" evidence="1">
    <location>
        <begin position="42"/>
        <end position="120"/>
    </location>
</feature>
<proteinExistence type="predicted"/>
<evidence type="ECO:0000313" key="3">
    <source>
        <dbReference type="Proteomes" id="UP001151516"/>
    </source>
</evidence>
<dbReference type="EMBL" id="JANBTX010000021">
    <property type="protein sequence ID" value="KAJ2689683.1"/>
    <property type="molecule type" value="Genomic_DNA"/>
</dbReference>
<feature type="compositionally biased region" description="Acidic residues" evidence="1">
    <location>
        <begin position="69"/>
        <end position="120"/>
    </location>
</feature>
<keyword evidence="3" id="KW-1185">Reference proteome</keyword>
<accession>A0A9W8GJ32</accession>
<sequence>MSSSQQQVQERSGANVPNWDTWKATGYSNRYYNKMMEHAEREHERLYGDGDEESGEPEQGQESEKVVEEQEEAEPADDYEPDEEQEEAEPADDYEPDEEPDAYDDDYPADDFEDDYYSDY</sequence>
<feature type="compositionally biased region" description="Acidic residues" evidence="1">
    <location>
        <begin position="49"/>
        <end position="61"/>
    </location>
</feature>
<feature type="compositionally biased region" description="Polar residues" evidence="1">
    <location>
        <begin position="1"/>
        <end position="12"/>
    </location>
</feature>
<feature type="region of interest" description="Disordered" evidence="1">
    <location>
        <begin position="1"/>
        <end position="24"/>
    </location>
</feature>
<organism evidence="2 3">
    <name type="scientific">Coemansia spiralis</name>
    <dbReference type="NCBI Taxonomy" id="417178"/>
    <lineage>
        <taxon>Eukaryota</taxon>
        <taxon>Fungi</taxon>
        <taxon>Fungi incertae sedis</taxon>
        <taxon>Zoopagomycota</taxon>
        <taxon>Kickxellomycotina</taxon>
        <taxon>Kickxellomycetes</taxon>
        <taxon>Kickxellales</taxon>
        <taxon>Kickxellaceae</taxon>
        <taxon>Coemansia</taxon>
    </lineage>
</organism>
<gene>
    <name evidence="2" type="ORF">IWW39_001275</name>
</gene>
<name>A0A9W8GJ32_9FUNG</name>
<comment type="caution">
    <text evidence="2">The sequence shown here is derived from an EMBL/GenBank/DDBJ whole genome shotgun (WGS) entry which is preliminary data.</text>
</comment>
<protein>
    <submittedName>
        <fullName evidence="2">Uncharacterized protein</fullName>
    </submittedName>
</protein>
<evidence type="ECO:0000313" key="2">
    <source>
        <dbReference type="EMBL" id="KAJ2689683.1"/>
    </source>
</evidence>